<keyword evidence="15" id="KW-1185">Reference proteome</keyword>
<evidence type="ECO:0000256" key="3">
    <source>
        <dbReference type="ARBA" id="ARBA00022448"/>
    </source>
</evidence>
<dbReference type="RefSeq" id="WP_150091722.1">
    <property type="nucleotide sequence ID" value="NZ_JBFUOH010000034.1"/>
</dbReference>
<gene>
    <name evidence="14" type="ORF">F2Q65_06790</name>
</gene>
<dbReference type="PRINTS" id="PR00161">
    <property type="entry name" value="NIHGNASECYTB"/>
</dbReference>
<sequence length="207" mass="23233">MTTRVKLYTGFIRFWHWTQAALIFGLLFTGFAIYGIHHLMPFGTALEVHLALAWLLIGLWAFAIFWHVTTGQWRQYLPTTRGLLPMVLYYAYGIFSGEPKPFTVTPAARHNPLQRLAYLGFKLLIAPALWVSGLLLMFVGAWKTSLLGDWLQPDWVAAAHLAAAYALVVFLIGHVYMAATTGTPWNAYLKAMLTGYQEVKDSNGKPG</sequence>
<dbReference type="PANTHER" id="PTHR30485:SF1">
    <property type="entry name" value="CYTOCHROME YDHU-RELATED"/>
    <property type="match status" value="1"/>
</dbReference>
<name>A0A5M8FNL0_9GAMM</name>
<dbReference type="EMBL" id="VWXX01000006">
    <property type="protein sequence ID" value="KAA6186064.1"/>
    <property type="molecule type" value="Genomic_DNA"/>
</dbReference>
<feature type="transmembrane region" description="Helical" evidence="12">
    <location>
        <begin position="14"/>
        <end position="36"/>
    </location>
</feature>
<evidence type="ECO:0000256" key="8">
    <source>
        <dbReference type="ARBA" id="ARBA00022982"/>
    </source>
</evidence>
<evidence type="ECO:0000256" key="5">
    <source>
        <dbReference type="ARBA" id="ARBA00022617"/>
    </source>
</evidence>
<keyword evidence="6 12" id="KW-0812">Transmembrane</keyword>
<dbReference type="OrthoDB" id="1117555at2"/>
<feature type="domain" description="Cytochrome b561 bacterial/Ni-hydrogenase" evidence="13">
    <location>
        <begin position="8"/>
        <end position="195"/>
    </location>
</feature>
<evidence type="ECO:0000313" key="14">
    <source>
        <dbReference type="EMBL" id="KAA6186064.1"/>
    </source>
</evidence>
<evidence type="ECO:0000256" key="11">
    <source>
        <dbReference type="ARBA" id="ARBA00023136"/>
    </source>
</evidence>
<evidence type="ECO:0000256" key="12">
    <source>
        <dbReference type="SAM" id="Phobius"/>
    </source>
</evidence>
<proteinExistence type="inferred from homology"/>
<evidence type="ECO:0000256" key="1">
    <source>
        <dbReference type="ARBA" id="ARBA00004651"/>
    </source>
</evidence>
<keyword evidence="4" id="KW-1003">Cell membrane</keyword>
<comment type="subcellular location">
    <subcellularLocation>
        <location evidence="1">Cell membrane</location>
        <topology evidence="1">Multi-pass membrane protein</topology>
    </subcellularLocation>
</comment>
<dbReference type="GO" id="GO:0022904">
    <property type="term" value="P:respiratory electron transport chain"/>
    <property type="evidence" value="ECO:0007669"/>
    <property type="project" value="InterPro"/>
</dbReference>
<feature type="transmembrane region" description="Helical" evidence="12">
    <location>
        <begin position="158"/>
        <end position="179"/>
    </location>
</feature>
<keyword evidence="3" id="KW-0813">Transport</keyword>
<dbReference type="InterPro" id="IPR051542">
    <property type="entry name" value="Hydrogenase_cytochrome"/>
</dbReference>
<dbReference type="SUPFAM" id="SSF81342">
    <property type="entry name" value="Transmembrane di-heme cytochromes"/>
    <property type="match status" value="1"/>
</dbReference>
<dbReference type="InterPro" id="IPR011577">
    <property type="entry name" value="Cyt_b561_bac/Ni-Hgenase"/>
</dbReference>
<dbReference type="Proteomes" id="UP000322981">
    <property type="component" value="Unassembled WGS sequence"/>
</dbReference>
<comment type="caution">
    <text evidence="14">The sequence shown here is derived from an EMBL/GenBank/DDBJ whole genome shotgun (WGS) entry which is preliminary data.</text>
</comment>
<keyword evidence="5" id="KW-0349">Heme</keyword>
<dbReference type="PANTHER" id="PTHR30485">
    <property type="entry name" value="NI/FE-HYDROGENASE 1 B-TYPE CYTOCHROME SUBUNIT"/>
    <property type="match status" value="1"/>
</dbReference>
<feature type="transmembrane region" description="Helical" evidence="12">
    <location>
        <begin position="116"/>
        <end position="138"/>
    </location>
</feature>
<keyword evidence="9 12" id="KW-1133">Transmembrane helix</keyword>
<keyword evidence="7" id="KW-0479">Metal-binding</keyword>
<organism evidence="14 15">
    <name type="scientific">Thiohalocapsa marina</name>
    <dbReference type="NCBI Taxonomy" id="424902"/>
    <lineage>
        <taxon>Bacteria</taxon>
        <taxon>Pseudomonadati</taxon>
        <taxon>Pseudomonadota</taxon>
        <taxon>Gammaproteobacteria</taxon>
        <taxon>Chromatiales</taxon>
        <taxon>Chromatiaceae</taxon>
        <taxon>Thiohalocapsa</taxon>
    </lineage>
</organism>
<comment type="similarity">
    <text evidence="2">Belongs to the HupC/HyaC/HydC family.</text>
</comment>
<evidence type="ECO:0000256" key="2">
    <source>
        <dbReference type="ARBA" id="ARBA00008622"/>
    </source>
</evidence>
<dbReference type="GO" id="GO:0005886">
    <property type="term" value="C:plasma membrane"/>
    <property type="evidence" value="ECO:0007669"/>
    <property type="project" value="UniProtKB-SubCell"/>
</dbReference>
<evidence type="ECO:0000256" key="9">
    <source>
        <dbReference type="ARBA" id="ARBA00022989"/>
    </source>
</evidence>
<accession>A0A5M8FNL0</accession>
<evidence type="ECO:0000313" key="15">
    <source>
        <dbReference type="Proteomes" id="UP000322981"/>
    </source>
</evidence>
<feature type="transmembrane region" description="Helical" evidence="12">
    <location>
        <begin position="48"/>
        <end position="69"/>
    </location>
</feature>
<evidence type="ECO:0000256" key="6">
    <source>
        <dbReference type="ARBA" id="ARBA00022692"/>
    </source>
</evidence>
<dbReference type="InterPro" id="IPR000516">
    <property type="entry name" value="Ni-dep_Hydgase_cyt-B"/>
</dbReference>
<evidence type="ECO:0000259" key="13">
    <source>
        <dbReference type="Pfam" id="PF01292"/>
    </source>
</evidence>
<dbReference type="GO" id="GO:0005506">
    <property type="term" value="F:iron ion binding"/>
    <property type="evidence" value="ECO:0007669"/>
    <property type="project" value="InterPro"/>
</dbReference>
<evidence type="ECO:0000256" key="7">
    <source>
        <dbReference type="ARBA" id="ARBA00022723"/>
    </source>
</evidence>
<keyword evidence="10" id="KW-0408">Iron</keyword>
<evidence type="ECO:0000256" key="4">
    <source>
        <dbReference type="ARBA" id="ARBA00022475"/>
    </source>
</evidence>
<dbReference type="Pfam" id="PF01292">
    <property type="entry name" value="Ni_hydr_CYTB"/>
    <property type="match status" value="1"/>
</dbReference>
<keyword evidence="8" id="KW-0249">Electron transport</keyword>
<evidence type="ECO:0000256" key="10">
    <source>
        <dbReference type="ARBA" id="ARBA00023004"/>
    </source>
</evidence>
<dbReference type="AlphaFoldDB" id="A0A5M8FNL0"/>
<protein>
    <submittedName>
        <fullName evidence="14">Cytochrome B</fullName>
    </submittedName>
</protein>
<dbReference type="Gene3D" id="1.20.950.20">
    <property type="entry name" value="Transmembrane di-heme cytochromes, Chain C"/>
    <property type="match status" value="1"/>
</dbReference>
<keyword evidence="11 12" id="KW-0472">Membrane</keyword>
<reference evidence="14 15" key="1">
    <citation type="submission" date="2019-09" db="EMBL/GenBank/DDBJ databases">
        <title>Whole-genome sequence of the purple sulfur bacterium Thiohalocapsa marina DSM 19078.</title>
        <authorList>
            <person name="Kyndt J.A."/>
            <person name="Meyer T.E."/>
        </authorList>
    </citation>
    <scope>NUCLEOTIDE SEQUENCE [LARGE SCALE GENOMIC DNA]</scope>
    <source>
        <strain evidence="14 15">DSM 19078</strain>
    </source>
</reference>
<dbReference type="GO" id="GO:0020037">
    <property type="term" value="F:heme binding"/>
    <property type="evidence" value="ECO:0007669"/>
    <property type="project" value="TreeGrafter"/>
</dbReference>
<dbReference type="GO" id="GO:0009055">
    <property type="term" value="F:electron transfer activity"/>
    <property type="evidence" value="ECO:0007669"/>
    <property type="project" value="InterPro"/>
</dbReference>
<dbReference type="InterPro" id="IPR016174">
    <property type="entry name" value="Di-haem_cyt_TM"/>
</dbReference>